<dbReference type="InterPro" id="IPR009057">
    <property type="entry name" value="Homeodomain-like_sf"/>
</dbReference>
<feature type="compositionally biased region" description="Acidic residues" evidence="4">
    <location>
        <begin position="78"/>
        <end position="87"/>
    </location>
</feature>
<keyword evidence="9" id="KW-1185">Reference proteome</keyword>
<feature type="compositionally biased region" description="Low complexity" evidence="4">
    <location>
        <begin position="714"/>
        <end position="732"/>
    </location>
</feature>
<feature type="domain" description="Myb-like" evidence="5">
    <location>
        <begin position="221"/>
        <end position="271"/>
    </location>
</feature>
<evidence type="ECO:0000256" key="2">
    <source>
        <dbReference type="ARBA" id="ARBA00023163"/>
    </source>
</evidence>
<dbReference type="Pfam" id="PF00249">
    <property type="entry name" value="Myb_DNA-binding"/>
    <property type="match status" value="1"/>
</dbReference>
<dbReference type="GO" id="GO:0008237">
    <property type="term" value="F:metallopeptidase activity"/>
    <property type="evidence" value="ECO:0007669"/>
    <property type="project" value="InterPro"/>
</dbReference>
<comment type="caution">
    <text evidence="8">The sequence shown here is derived from an EMBL/GenBank/DDBJ whole genome shotgun (WGS) entry which is preliminary data.</text>
</comment>
<sequence length="981" mass="107717">MPPKKSLATQDTKSNKKQKIGDSDAGSVAHDSRSLTKEEEEEMSSALIAQLLAQEGGGGDHGYYAEYNNDYQRYGDVDMSDEDEDYWDGNYRPKSKSRAKKAKPRPKKKAAKPTPPKAAIATVEPAPVTPTTTTTTTTTATNTTTVAVTPAAPTEEPAKSVATAVVETSTTIPAEEVNQLQQTISEPEPASAPTPELASAPTPAPAPKPAIKEKKLPKEMAPGINTGTYSEEEERRFVEALEIFGRDWPKVEEHVRTRDANSIRSHAQKHFIKLFRDNVPLPPKILETGPGYTLSGRDLDPYSAAARPYLSQRLLDDPSLLPAQSGTQFSPPDPSNPQPKKSKEKPAKATESIPSHVKDKDKGKDKEKDKEKEERSPKESSHKESRPTRTRAARESSRNMDVDLSPPSRPAGRTDYSKARLRSVRERTSIHYNQMANSDLDPLTMVKCEPFCGKPNSGVTGCQPFTITVRSNVLLGMDFHAHLMTTEIIGFLAGTWDRQTKTIDIQANFPCRSLPTGQNHVNVEMDPTSEFEVRQEIEKRNMRIVGWYHSHPTFTPDPSLVDIENQTSYQRLFKDEAMNEEPFVGAIVGPYDPRLPGLSSVINWFYISQAAQERGQPKRLIYDLAEDTSLPEEDASHWLKLVDEYRDSPERVNFAEQWRQGESETNLQKLLVSLGRRMPWLRDQLKREQADRQKEEADEVEQQKKNLEVEGNNHHNNNHINNSASATTTTSSSPPPSGEAIVPSEEVPNPESVPKAESKAEEQVAAIIAGPAEDVEMTEASEASMETVEQSQAAAATQDSELAEATSAIAIDSTGTQDEVVAGHGDQQSSETVVITPTASTTASNSSEKMIADTVPELKKEDATTVSSSPTPQAEATEEVSSMERDFSTPTDASTSTAMMTMEHNSSSLSSCCSRSLTPFEGGVAMSRTGSNVSRESLISIGSESSGRQLVVASLKLRGILQDEFLVRVEQELSTWEPFLG</sequence>
<evidence type="ECO:0000259" key="7">
    <source>
        <dbReference type="PROSITE" id="PS51294"/>
    </source>
</evidence>
<proteinExistence type="predicted"/>
<dbReference type="InterPro" id="IPR006447">
    <property type="entry name" value="Myb_dom_plants"/>
</dbReference>
<gene>
    <name evidence="8" type="ORF">DFQ27_000083</name>
</gene>
<evidence type="ECO:0000256" key="4">
    <source>
        <dbReference type="SAM" id="MobiDB-lite"/>
    </source>
</evidence>
<feature type="region of interest" description="Disordered" evidence="4">
    <location>
        <begin position="74"/>
        <end position="163"/>
    </location>
</feature>
<evidence type="ECO:0000313" key="8">
    <source>
        <dbReference type="EMBL" id="KAG0270164.1"/>
    </source>
</evidence>
<dbReference type="Gene3D" id="3.40.140.10">
    <property type="entry name" value="Cytidine Deaminase, domain 2"/>
    <property type="match status" value="1"/>
</dbReference>
<dbReference type="PROSITE" id="PS50090">
    <property type="entry name" value="MYB_LIKE"/>
    <property type="match status" value="1"/>
</dbReference>
<organism evidence="8 9">
    <name type="scientific">Actinomortierella ambigua</name>
    <dbReference type="NCBI Taxonomy" id="1343610"/>
    <lineage>
        <taxon>Eukaryota</taxon>
        <taxon>Fungi</taxon>
        <taxon>Fungi incertae sedis</taxon>
        <taxon>Mucoromycota</taxon>
        <taxon>Mortierellomycotina</taxon>
        <taxon>Mortierellomycetes</taxon>
        <taxon>Mortierellales</taxon>
        <taxon>Mortierellaceae</taxon>
        <taxon>Actinomortierella</taxon>
    </lineage>
</organism>
<feature type="compositionally biased region" description="Low complexity" evidence="4">
    <location>
        <begin position="117"/>
        <end position="163"/>
    </location>
</feature>
<feature type="region of interest" description="Disordered" evidence="4">
    <location>
        <begin position="710"/>
        <end position="893"/>
    </location>
</feature>
<reference evidence="8" key="1">
    <citation type="journal article" date="2020" name="Fungal Divers.">
        <title>Resolving the Mortierellaceae phylogeny through synthesis of multi-gene phylogenetics and phylogenomics.</title>
        <authorList>
            <person name="Vandepol N."/>
            <person name="Liber J."/>
            <person name="Desiro A."/>
            <person name="Na H."/>
            <person name="Kennedy M."/>
            <person name="Barry K."/>
            <person name="Grigoriev I.V."/>
            <person name="Miller A.N."/>
            <person name="O'Donnell K."/>
            <person name="Stajich J.E."/>
            <person name="Bonito G."/>
        </authorList>
    </citation>
    <scope>NUCLEOTIDE SEQUENCE</scope>
    <source>
        <strain evidence="8">BC1065</strain>
    </source>
</reference>
<dbReference type="PROSITE" id="PS50249">
    <property type="entry name" value="MPN"/>
    <property type="match status" value="1"/>
</dbReference>
<dbReference type="PROSITE" id="PS51294">
    <property type="entry name" value="HTH_MYB"/>
    <property type="match status" value="1"/>
</dbReference>
<evidence type="ECO:0000259" key="5">
    <source>
        <dbReference type="PROSITE" id="PS50090"/>
    </source>
</evidence>
<dbReference type="InterPro" id="IPR037518">
    <property type="entry name" value="MPN"/>
</dbReference>
<dbReference type="SUPFAM" id="SSF46689">
    <property type="entry name" value="Homeodomain-like"/>
    <property type="match status" value="1"/>
</dbReference>
<feature type="domain" description="HTH myb-type" evidence="7">
    <location>
        <begin position="221"/>
        <end position="275"/>
    </location>
</feature>
<feature type="domain" description="MPN" evidence="6">
    <location>
        <begin position="467"/>
        <end position="607"/>
    </location>
</feature>
<feature type="compositionally biased region" description="Basic and acidic residues" evidence="4">
    <location>
        <begin position="356"/>
        <end position="401"/>
    </location>
</feature>
<dbReference type="OrthoDB" id="118550at2759"/>
<protein>
    <recommendedName>
        <fullName evidence="10">Myb-like, SWIRM and MPN domain-containing protein 1</fullName>
    </recommendedName>
</protein>
<dbReference type="Gene3D" id="1.10.10.60">
    <property type="entry name" value="Homeodomain-like"/>
    <property type="match status" value="1"/>
</dbReference>
<dbReference type="InterPro" id="IPR017930">
    <property type="entry name" value="Myb_dom"/>
</dbReference>
<feature type="compositionally biased region" description="Polar residues" evidence="4">
    <location>
        <begin position="864"/>
        <end position="874"/>
    </location>
</feature>
<dbReference type="GO" id="GO:0003677">
    <property type="term" value="F:DNA binding"/>
    <property type="evidence" value="ECO:0007669"/>
    <property type="project" value="InterPro"/>
</dbReference>
<feature type="compositionally biased region" description="Low complexity" evidence="4">
    <location>
        <begin position="184"/>
        <end position="201"/>
    </location>
</feature>
<dbReference type="Proteomes" id="UP000807716">
    <property type="component" value="Unassembled WGS sequence"/>
</dbReference>
<feature type="compositionally biased region" description="Low complexity" evidence="4">
    <location>
        <begin position="742"/>
        <end position="753"/>
    </location>
</feature>
<feature type="region of interest" description="Disordered" evidence="4">
    <location>
        <begin position="319"/>
        <end position="420"/>
    </location>
</feature>
<dbReference type="InterPro" id="IPR050242">
    <property type="entry name" value="JAMM_MPN+_peptidase_M67A"/>
</dbReference>
<keyword evidence="3" id="KW-0539">Nucleus</keyword>
<dbReference type="SUPFAM" id="SSF102712">
    <property type="entry name" value="JAB1/MPN domain"/>
    <property type="match status" value="1"/>
</dbReference>
<dbReference type="PANTHER" id="PTHR10410">
    <property type="entry name" value="EUKARYOTIC TRANSLATION INITIATION FACTOR 3 -RELATED"/>
    <property type="match status" value="1"/>
</dbReference>
<dbReference type="CDD" id="cd00167">
    <property type="entry name" value="SANT"/>
    <property type="match status" value="1"/>
</dbReference>
<dbReference type="Pfam" id="PF01398">
    <property type="entry name" value="JAB"/>
    <property type="match status" value="1"/>
</dbReference>
<dbReference type="EMBL" id="JAAAJB010000010">
    <property type="protein sequence ID" value="KAG0270164.1"/>
    <property type="molecule type" value="Genomic_DNA"/>
</dbReference>
<feature type="region of interest" description="Disordered" evidence="4">
    <location>
        <begin position="1"/>
        <end position="44"/>
    </location>
</feature>
<feature type="region of interest" description="Disordered" evidence="4">
    <location>
        <begin position="182"/>
        <end position="232"/>
    </location>
</feature>
<feature type="compositionally biased region" description="Polar residues" evidence="4">
    <location>
        <begin position="826"/>
        <end position="835"/>
    </location>
</feature>
<dbReference type="NCBIfam" id="TIGR01557">
    <property type="entry name" value="myb_SHAQKYF"/>
    <property type="match status" value="1"/>
</dbReference>
<keyword evidence="1" id="KW-0805">Transcription regulation</keyword>
<evidence type="ECO:0000313" key="9">
    <source>
        <dbReference type="Proteomes" id="UP000807716"/>
    </source>
</evidence>
<dbReference type="CDD" id="cd08067">
    <property type="entry name" value="MPN_2A_DUB"/>
    <property type="match status" value="1"/>
</dbReference>
<name>A0A9P6QLF3_9FUNG</name>
<dbReference type="InterPro" id="IPR000555">
    <property type="entry name" value="JAMM/MPN+_dom"/>
</dbReference>
<evidence type="ECO:0000259" key="6">
    <source>
        <dbReference type="PROSITE" id="PS50249"/>
    </source>
</evidence>
<feature type="compositionally biased region" description="Low complexity" evidence="4">
    <location>
        <begin position="836"/>
        <end position="847"/>
    </location>
</feature>
<dbReference type="SMART" id="SM00717">
    <property type="entry name" value="SANT"/>
    <property type="match status" value="1"/>
</dbReference>
<dbReference type="InterPro" id="IPR001005">
    <property type="entry name" value="SANT/Myb"/>
</dbReference>
<dbReference type="SMART" id="SM00232">
    <property type="entry name" value="JAB_MPN"/>
    <property type="match status" value="1"/>
</dbReference>
<accession>A0A9P6QLF3</accession>
<dbReference type="AlphaFoldDB" id="A0A9P6QLF3"/>
<keyword evidence="2" id="KW-0804">Transcription</keyword>
<feature type="compositionally biased region" description="Basic residues" evidence="4">
    <location>
        <begin position="93"/>
        <end position="111"/>
    </location>
</feature>
<feature type="compositionally biased region" description="Polar residues" evidence="4">
    <location>
        <begin position="787"/>
        <end position="800"/>
    </location>
</feature>
<evidence type="ECO:0000256" key="3">
    <source>
        <dbReference type="ARBA" id="ARBA00023242"/>
    </source>
</evidence>
<evidence type="ECO:0008006" key="10">
    <source>
        <dbReference type="Google" id="ProtNLM"/>
    </source>
</evidence>
<evidence type="ECO:0000256" key="1">
    <source>
        <dbReference type="ARBA" id="ARBA00023015"/>
    </source>
</evidence>